<keyword evidence="4 6" id="KW-1133">Transmembrane helix</keyword>
<dbReference type="Proteomes" id="UP001202827">
    <property type="component" value="Unassembled WGS sequence"/>
</dbReference>
<sequence>MTTNNSIAATMADRPALGIGLRILSGVLFAAMSIFVKALSDHIPVGQIVFFRSAFALIPLVIFLRLRSEFPSGLATKRPLGHLLRSGFGAAAMFASFASIARLPLAEATLLSYLSPVFTAIAGVMILSERATVWRVGGVVMGAGGVFVLVWPELGQGTADSDRIVGYGLGLLMGLLTAFALIMVRSLNRSESPGAIAFYFVVVSMLGGVASLPFGWIWADMQSMILLVLAGIFGGLAHIAMTLAFRNAEASLLAPFEYLAIVWPVLADLLIFRAPISTAFLVALPLVLAGAGLAAMDGRRRSR</sequence>
<organism evidence="8 9">
    <name type="scientific">Neorhizobium turbinariae</name>
    <dbReference type="NCBI Taxonomy" id="2937795"/>
    <lineage>
        <taxon>Bacteria</taxon>
        <taxon>Pseudomonadati</taxon>
        <taxon>Pseudomonadota</taxon>
        <taxon>Alphaproteobacteria</taxon>
        <taxon>Hyphomicrobiales</taxon>
        <taxon>Rhizobiaceae</taxon>
        <taxon>Rhizobium/Agrobacterium group</taxon>
        <taxon>Neorhizobium</taxon>
    </lineage>
</organism>
<evidence type="ECO:0000313" key="9">
    <source>
        <dbReference type="Proteomes" id="UP001202827"/>
    </source>
</evidence>
<dbReference type="RefSeq" id="WP_248684586.1">
    <property type="nucleotide sequence ID" value="NZ_JALPRY010000025.1"/>
</dbReference>
<dbReference type="EMBL" id="JALPRY010000025">
    <property type="protein sequence ID" value="MCK8782268.1"/>
    <property type="molecule type" value="Genomic_DNA"/>
</dbReference>
<evidence type="ECO:0000256" key="1">
    <source>
        <dbReference type="ARBA" id="ARBA00004141"/>
    </source>
</evidence>
<name>A0ABT0IWM2_9HYPH</name>
<feature type="transmembrane region" description="Helical" evidence="6">
    <location>
        <begin position="87"/>
        <end position="104"/>
    </location>
</feature>
<reference evidence="8 9" key="1">
    <citation type="submission" date="2022-04" db="EMBL/GenBank/DDBJ databases">
        <title>Rhizobium coralii sp. nov., isolated from coral Turbinaria peltata.</title>
        <authorList>
            <person name="Sun H."/>
        </authorList>
    </citation>
    <scope>NUCLEOTIDE SEQUENCE [LARGE SCALE GENOMIC DNA]</scope>
    <source>
        <strain evidence="8 9">NTR19</strain>
    </source>
</reference>
<feature type="transmembrane region" description="Helical" evidence="6">
    <location>
        <begin position="21"/>
        <end position="39"/>
    </location>
</feature>
<comment type="similarity">
    <text evidence="2">Belongs to the drug/metabolite transporter (DMT) superfamily. 10 TMS drug/metabolite exporter (DME) (TC 2.A.7.3) family.</text>
</comment>
<evidence type="ECO:0000259" key="7">
    <source>
        <dbReference type="Pfam" id="PF00892"/>
    </source>
</evidence>
<dbReference type="InterPro" id="IPR037185">
    <property type="entry name" value="EmrE-like"/>
</dbReference>
<feature type="transmembrane region" description="Helical" evidence="6">
    <location>
        <begin position="196"/>
        <end position="218"/>
    </location>
</feature>
<feature type="transmembrane region" description="Helical" evidence="6">
    <location>
        <begin position="164"/>
        <end position="184"/>
    </location>
</feature>
<keyword evidence="9" id="KW-1185">Reference proteome</keyword>
<comment type="subcellular location">
    <subcellularLocation>
        <location evidence="1">Membrane</location>
        <topology evidence="1">Multi-pass membrane protein</topology>
    </subcellularLocation>
</comment>
<feature type="transmembrane region" description="Helical" evidence="6">
    <location>
        <begin position="224"/>
        <end position="245"/>
    </location>
</feature>
<evidence type="ECO:0000256" key="6">
    <source>
        <dbReference type="SAM" id="Phobius"/>
    </source>
</evidence>
<evidence type="ECO:0000256" key="3">
    <source>
        <dbReference type="ARBA" id="ARBA00022692"/>
    </source>
</evidence>
<feature type="domain" description="EamA" evidence="7">
    <location>
        <begin position="17"/>
        <end position="150"/>
    </location>
</feature>
<protein>
    <submittedName>
        <fullName evidence="8">DMT family transporter</fullName>
    </submittedName>
</protein>
<dbReference type="PANTHER" id="PTHR22911:SF6">
    <property type="entry name" value="SOLUTE CARRIER FAMILY 35 MEMBER G1"/>
    <property type="match status" value="1"/>
</dbReference>
<evidence type="ECO:0000256" key="2">
    <source>
        <dbReference type="ARBA" id="ARBA00009853"/>
    </source>
</evidence>
<dbReference type="Pfam" id="PF00892">
    <property type="entry name" value="EamA"/>
    <property type="match status" value="1"/>
</dbReference>
<feature type="transmembrane region" description="Helical" evidence="6">
    <location>
        <begin position="134"/>
        <end position="152"/>
    </location>
</feature>
<feature type="transmembrane region" description="Helical" evidence="6">
    <location>
        <begin position="110"/>
        <end position="127"/>
    </location>
</feature>
<evidence type="ECO:0000313" key="8">
    <source>
        <dbReference type="EMBL" id="MCK8782268.1"/>
    </source>
</evidence>
<dbReference type="InterPro" id="IPR000620">
    <property type="entry name" value="EamA_dom"/>
</dbReference>
<proteinExistence type="inferred from homology"/>
<dbReference type="SUPFAM" id="SSF103481">
    <property type="entry name" value="Multidrug resistance efflux transporter EmrE"/>
    <property type="match status" value="2"/>
</dbReference>
<keyword evidence="5 6" id="KW-0472">Membrane</keyword>
<keyword evidence="3 6" id="KW-0812">Transmembrane</keyword>
<evidence type="ECO:0000256" key="5">
    <source>
        <dbReference type="ARBA" id="ARBA00023136"/>
    </source>
</evidence>
<feature type="transmembrane region" description="Helical" evidence="6">
    <location>
        <begin position="278"/>
        <end position="296"/>
    </location>
</feature>
<gene>
    <name evidence="8" type="ORF">M0654_20005</name>
</gene>
<evidence type="ECO:0000256" key="4">
    <source>
        <dbReference type="ARBA" id="ARBA00022989"/>
    </source>
</evidence>
<comment type="caution">
    <text evidence="8">The sequence shown here is derived from an EMBL/GenBank/DDBJ whole genome shotgun (WGS) entry which is preliminary data.</text>
</comment>
<dbReference type="PANTHER" id="PTHR22911">
    <property type="entry name" value="ACYL-MALONYL CONDENSING ENZYME-RELATED"/>
    <property type="match status" value="1"/>
</dbReference>
<feature type="transmembrane region" description="Helical" evidence="6">
    <location>
        <begin position="45"/>
        <end position="66"/>
    </location>
</feature>
<accession>A0ABT0IWM2</accession>